<dbReference type="Pfam" id="PF14392">
    <property type="entry name" value="zf-CCHC_4"/>
    <property type="match status" value="1"/>
</dbReference>
<accession>A0AAD8T9R7</accession>
<evidence type="ECO:0000313" key="4">
    <source>
        <dbReference type="Proteomes" id="UP001231189"/>
    </source>
</evidence>
<evidence type="ECO:0000313" key="3">
    <source>
        <dbReference type="EMBL" id="KAK1678042.1"/>
    </source>
</evidence>
<dbReference type="InterPro" id="IPR040256">
    <property type="entry name" value="At4g02000-like"/>
</dbReference>
<feature type="compositionally biased region" description="Polar residues" evidence="1">
    <location>
        <begin position="500"/>
        <end position="510"/>
    </location>
</feature>
<name>A0AAD8T9R7_LOLMU</name>
<feature type="region of interest" description="Disordered" evidence="1">
    <location>
        <begin position="1"/>
        <end position="63"/>
    </location>
</feature>
<feature type="domain" description="Zinc knuckle CX2CX4HX4C" evidence="2">
    <location>
        <begin position="190"/>
        <end position="212"/>
    </location>
</feature>
<dbReference type="InterPro" id="IPR025836">
    <property type="entry name" value="Zn_knuckle_CX2CX4HX4C"/>
</dbReference>
<protein>
    <recommendedName>
        <fullName evidence="2">Zinc knuckle CX2CX4HX4C domain-containing protein</fullName>
    </recommendedName>
</protein>
<feature type="region of interest" description="Disordered" evidence="1">
    <location>
        <begin position="444"/>
        <end position="510"/>
    </location>
</feature>
<keyword evidence="4" id="KW-1185">Reference proteome</keyword>
<dbReference type="Proteomes" id="UP001231189">
    <property type="component" value="Unassembled WGS sequence"/>
</dbReference>
<organism evidence="3 4">
    <name type="scientific">Lolium multiflorum</name>
    <name type="common">Italian ryegrass</name>
    <name type="synonym">Lolium perenne subsp. multiflorum</name>
    <dbReference type="NCBI Taxonomy" id="4521"/>
    <lineage>
        <taxon>Eukaryota</taxon>
        <taxon>Viridiplantae</taxon>
        <taxon>Streptophyta</taxon>
        <taxon>Embryophyta</taxon>
        <taxon>Tracheophyta</taxon>
        <taxon>Spermatophyta</taxon>
        <taxon>Magnoliopsida</taxon>
        <taxon>Liliopsida</taxon>
        <taxon>Poales</taxon>
        <taxon>Poaceae</taxon>
        <taxon>BOP clade</taxon>
        <taxon>Pooideae</taxon>
        <taxon>Poodae</taxon>
        <taxon>Poeae</taxon>
        <taxon>Poeae Chloroplast Group 2 (Poeae type)</taxon>
        <taxon>Loliodinae</taxon>
        <taxon>Loliinae</taxon>
        <taxon>Lolium</taxon>
    </lineage>
</organism>
<evidence type="ECO:0000256" key="1">
    <source>
        <dbReference type="SAM" id="MobiDB-lite"/>
    </source>
</evidence>
<dbReference type="EMBL" id="JAUUTY010000002">
    <property type="protein sequence ID" value="KAK1678042.1"/>
    <property type="molecule type" value="Genomic_DNA"/>
</dbReference>
<proteinExistence type="predicted"/>
<sequence length="510" mass="55955">MSSAGGGSEKGGSGEDPAHSKPLADGGAAATPLDRQLVIVETKEEDEEYDGNWHGMEEDGRNVGPEARLAGEMDLEDEVCMEEEPEEIGPQKEPVQWRLLARAQPSEAVLDSIQLWVKFYDVPWNKQNEEYGRLIGSKLGEVKEVDVDAAGLGFRDYLRVRIELPLNKKLMARFKSTIKGQPKARYYPIRYERVPHFCFHCGLIGHDKDQCEMLDRGVPSLNYDATLRCSPTRKFMRRTISAPGGPPAKRGLFFSTPNSKGSASSLGNPSKSSQIITEPVLPYIVEHPETVDTHDGFEENEKRTSAEVEQGLAETVDKMNLRMSGDQQLTGNQGGTKDPVIQELAPGQQEQKMPEMYVNPLFQSLLQKQPFLQRASSSSHSGARSCDMIPPLRGLDDLDFTYSSASDVSMANADTVLGKRGVDESEVQGEKLELSLALDYGGHGGGASKKGKTTAMVQKTELQKPGTQKPAGQKQGRVIQLGDKNRKKAATGQGAPGTLTRPNVWSRQQQ</sequence>
<gene>
    <name evidence="3" type="ORF">QYE76_038890</name>
</gene>
<feature type="compositionally biased region" description="Gly residues" evidence="1">
    <location>
        <begin position="1"/>
        <end position="11"/>
    </location>
</feature>
<dbReference type="AlphaFoldDB" id="A0AAD8T9R7"/>
<evidence type="ECO:0000259" key="2">
    <source>
        <dbReference type="Pfam" id="PF14392"/>
    </source>
</evidence>
<dbReference type="PANTHER" id="PTHR31286">
    <property type="entry name" value="GLYCINE-RICH CELL WALL STRUCTURAL PROTEIN 1.8-LIKE"/>
    <property type="match status" value="1"/>
</dbReference>
<reference evidence="3" key="1">
    <citation type="submission" date="2023-07" db="EMBL/GenBank/DDBJ databases">
        <title>A chromosome-level genome assembly of Lolium multiflorum.</title>
        <authorList>
            <person name="Chen Y."/>
            <person name="Copetti D."/>
            <person name="Kolliker R."/>
            <person name="Studer B."/>
        </authorList>
    </citation>
    <scope>NUCLEOTIDE SEQUENCE</scope>
    <source>
        <strain evidence="3">02402/16</strain>
        <tissue evidence="3">Leaf</tissue>
    </source>
</reference>
<comment type="caution">
    <text evidence="3">The sequence shown here is derived from an EMBL/GenBank/DDBJ whole genome shotgun (WGS) entry which is preliminary data.</text>
</comment>
<dbReference type="PANTHER" id="PTHR31286:SF166">
    <property type="entry name" value="OS01G0177800 PROTEIN"/>
    <property type="match status" value="1"/>
</dbReference>